<dbReference type="AlphaFoldDB" id="M4CCN5"/>
<dbReference type="EnsemblPlants" id="Bra001965.1">
    <property type="protein sequence ID" value="Bra001965.1-P"/>
    <property type="gene ID" value="Bra001965"/>
</dbReference>
<evidence type="ECO:0000313" key="1">
    <source>
        <dbReference type="EnsemblPlants" id="Bra001965.1-P"/>
    </source>
</evidence>
<organism evidence="1 2">
    <name type="scientific">Brassica campestris</name>
    <name type="common">Field mustard</name>
    <dbReference type="NCBI Taxonomy" id="3711"/>
    <lineage>
        <taxon>Eukaryota</taxon>
        <taxon>Viridiplantae</taxon>
        <taxon>Streptophyta</taxon>
        <taxon>Embryophyta</taxon>
        <taxon>Tracheophyta</taxon>
        <taxon>Spermatophyta</taxon>
        <taxon>Magnoliopsida</taxon>
        <taxon>eudicotyledons</taxon>
        <taxon>Gunneridae</taxon>
        <taxon>Pentapetalae</taxon>
        <taxon>rosids</taxon>
        <taxon>malvids</taxon>
        <taxon>Brassicales</taxon>
        <taxon>Brassicaceae</taxon>
        <taxon>Brassiceae</taxon>
        <taxon>Brassica</taxon>
    </lineage>
</organism>
<reference evidence="1 2" key="2">
    <citation type="journal article" date="2018" name="Hortic Res">
        <title>Improved Brassica rapa reference genome by single-molecule sequencing and chromosome conformation capture technologies.</title>
        <authorList>
            <person name="Zhang L."/>
            <person name="Cai X."/>
            <person name="Wu J."/>
            <person name="Liu M."/>
            <person name="Grob S."/>
            <person name="Cheng F."/>
            <person name="Liang J."/>
            <person name="Cai C."/>
            <person name="Liu Z."/>
            <person name="Liu B."/>
            <person name="Wang F."/>
            <person name="Li S."/>
            <person name="Liu F."/>
            <person name="Li X."/>
            <person name="Cheng L."/>
            <person name="Yang W."/>
            <person name="Li M.H."/>
            <person name="Grossniklaus U."/>
            <person name="Zheng H."/>
            <person name="Wang X."/>
        </authorList>
    </citation>
    <scope>NUCLEOTIDE SEQUENCE [LARGE SCALE GENOMIC DNA]</scope>
    <source>
        <strain evidence="1 2">cv. Chiifu-401-42</strain>
    </source>
</reference>
<reference evidence="1 2" key="1">
    <citation type="journal article" date="2011" name="Nat. Genet.">
        <title>The genome of the mesopolyploid crop species Brassica rapa.</title>
        <authorList>
            <consortium name="Brassica rapa Genome Sequencing Project Consortium"/>
            <person name="Wang X."/>
            <person name="Wang H."/>
            <person name="Wang J."/>
            <person name="Sun R."/>
            <person name="Wu J."/>
            <person name="Liu S."/>
            <person name="Bai Y."/>
            <person name="Mun J.H."/>
            <person name="Bancroft I."/>
            <person name="Cheng F."/>
            <person name="Huang S."/>
            <person name="Li X."/>
            <person name="Hua W."/>
            <person name="Wang J."/>
            <person name="Wang X."/>
            <person name="Freeling M."/>
            <person name="Pires J.C."/>
            <person name="Paterson A.H."/>
            <person name="Chalhoub B."/>
            <person name="Wang B."/>
            <person name="Hayward A."/>
            <person name="Sharpe A.G."/>
            <person name="Park B.S."/>
            <person name="Weisshaar B."/>
            <person name="Liu B."/>
            <person name="Li B."/>
            <person name="Liu B."/>
            <person name="Tong C."/>
            <person name="Song C."/>
            <person name="Duran C."/>
            <person name="Peng C."/>
            <person name="Geng C."/>
            <person name="Koh C."/>
            <person name="Lin C."/>
            <person name="Edwards D."/>
            <person name="Mu D."/>
            <person name="Shen D."/>
            <person name="Soumpourou E."/>
            <person name="Li F."/>
            <person name="Fraser F."/>
            <person name="Conant G."/>
            <person name="Lassalle G."/>
            <person name="King G.J."/>
            <person name="Bonnema G."/>
            <person name="Tang H."/>
            <person name="Wang H."/>
            <person name="Belcram H."/>
            <person name="Zhou H."/>
            <person name="Hirakawa H."/>
            <person name="Abe H."/>
            <person name="Guo H."/>
            <person name="Wang H."/>
            <person name="Jin H."/>
            <person name="Parkin I.A."/>
            <person name="Batley J."/>
            <person name="Kim J.S."/>
            <person name="Just J."/>
            <person name="Li J."/>
            <person name="Xu J."/>
            <person name="Deng J."/>
            <person name="Kim J.A."/>
            <person name="Li J."/>
            <person name="Yu J."/>
            <person name="Meng J."/>
            <person name="Wang J."/>
            <person name="Min J."/>
            <person name="Poulain J."/>
            <person name="Wang J."/>
            <person name="Hatakeyama K."/>
            <person name="Wu K."/>
            <person name="Wang L."/>
            <person name="Fang L."/>
            <person name="Trick M."/>
            <person name="Links M.G."/>
            <person name="Zhao M."/>
            <person name="Jin M."/>
            <person name="Ramchiary N."/>
            <person name="Drou N."/>
            <person name="Berkman P.J."/>
            <person name="Cai Q."/>
            <person name="Huang Q."/>
            <person name="Li R."/>
            <person name="Tabata S."/>
            <person name="Cheng S."/>
            <person name="Zhang S."/>
            <person name="Zhang S."/>
            <person name="Huang S."/>
            <person name="Sato S."/>
            <person name="Sun S."/>
            <person name="Kwon S.J."/>
            <person name="Choi S.R."/>
            <person name="Lee T.H."/>
            <person name="Fan W."/>
            <person name="Zhao X."/>
            <person name="Tan X."/>
            <person name="Xu X."/>
            <person name="Wang Y."/>
            <person name="Qiu Y."/>
            <person name="Yin Y."/>
            <person name="Li Y."/>
            <person name="Du Y."/>
            <person name="Liao Y."/>
            <person name="Lim Y."/>
            <person name="Narusaka Y."/>
            <person name="Wang Y."/>
            <person name="Wang Z."/>
            <person name="Li Z."/>
            <person name="Wang Z."/>
            <person name="Xiong Z."/>
            <person name="Zhang Z."/>
        </authorList>
    </citation>
    <scope>NUCLEOTIDE SEQUENCE [LARGE SCALE GENOMIC DNA]</scope>
    <source>
        <strain evidence="1 2">cv. Chiifu-401-42</strain>
    </source>
</reference>
<dbReference type="Proteomes" id="UP000011750">
    <property type="component" value="Chromosome A10"/>
</dbReference>
<dbReference type="HOGENOM" id="CLU_2725756_0_0_1"/>
<dbReference type="OMA" id="WGSATKE"/>
<accession>M4CCN5</accession>
<sequence>MAIPSFPWLSLTERRRLYRWGSATKENRGGSCRCLKTARNVEKRRQTATSLSIGDSLRRSIPATVAAEANRK</sequence>
<protein>
    <submittedName>
        <fullName evidence="1">Uncharacterized protein</fullName>
    </submittedName>
</protein>
<name>M4CCN5_BRACM</name>
<evidence type="ECO:0000313" key="2">
    <source>
        <dbReference type="Proteomes" id="UP000011750"/>
    </source>
</evidence>
<dbReference type="Gramene" id="Bra001965.1">
    <property type="protein sequence ID" value="Bra001965.1-P"/>
    <property type="gene ID" value="Bra001965"/>
</dbReference>
<proteinExistence type="predicted"/>
<keyword evidence="2" id="KW-1185">Reference proteome</keyword>
<reference evidence="1" key="3">
    <citation type="submission" date="2023-03" db="UniProtKB">
        <authorList>
            <consortium name="EnsemblPlants"/>
        </authorList>
    </citation>
    <scope>IDENTIFICATION</scope>
    <source>
        <strain evidence="1">cv. Chiifu-401-42</strain>
    </source>
</reference>
<dbReference type="InParanoid" id="M4CCN5"/>